<dbReference type="STRING" id="459349.CLOAM0408"/>
<accession>B0VG88</accession>
<sequence>MKNYILTFLAIFLVAGISAQTVLSCHDIQYTTDPTGNSPYYTQTVTVQGIVTHIIPNSAFYIADAEGGEWSGLYVYHRNTSNVVSIGDLVKLTGTVDEYFNLTEFTNVSAYEIISQGNPLPPFLELSTADMPSGTNHPENEKYEGVLVRFQDVTIKSTPDSYGQFLITDTSNVWAMVDNGLYAIPASSIIVGESWYIIQGIVDFHSSAGFKLNPRNASDMIKQDTIENSIIKIVRTDPTTEPTLNSDVSMNLISTKIKSDWGVMSYSVTFKVNPTKLIFSGLDIDSTLTHEMPEFHISAAGDTISWTYFSQDGIIYPDNDALLIKILVRPLVYGENIIDLVSFKYNETEVNNLIDGSVIVKVPKKIAYLNIGKQGDKKNIFNPEMGEEIIISYGTCTGYLSKAVIRIYDAQGRLVYTPVHTNITSATGIQEFKWNGRDANLKLVPPGLYYCHLEVTDRSSGGKDNTVQPIVIKSALK</sequence>
<dbReference type="CDD" id="cd04486">
    <property type="entry name" value="YhcR_OBF_like"/>
    <property type="match status" value="1"/>
</dbReference>
<dbReference type="Proteomes" id="UP000002019">
    <property type="component" value="Chromosome"/>
</dbReference>
<keyword evidence="1" id="KW-0732">Signal</keyword>
<reference evidence="2 3" key="1">
    <citation type="journal article" date="2008" name="J. Bacteriol.">
        <title>'Candidatus Cloacamonas acidaminovorans': genome sequence reconstruction provides a first glimpse of a new bacterial division.</title>
        <authorList>
            <person name="Pelletier E."/>
            <person name="Kreimeyer A."/>
            <person name="Bocs S."/>
            <person name="Rouy Z."/>
            <person name="Gyapay G."/>
            <person name="Chouari R."/>
            <person name="Riviere D."/>
            <person name="Ganesan A."/>
            <person name="Daegelen P."/>
            <person name="Sghir A."/>
            <person name="Cohen G.N."/>
            <person name="Medigue C."/>
            <person name="Weissenbach J."/>
            <person name="Le Paslier D."/>
        </authorList>
    </citation>
    <scope>NUCLEOTIDE SEQUENCE [LARGE SCALE GENOMIC DNA]</scope>
    <source>
        <strain evidence="3">Evry</strain>
    </source>
</reference>
<dbReference type="HOGENOM" id="CLU_571991_0_0_0"/>
<feature type="chain" id="PRO_5002755410" evidence="1">
    <location>
        <begin position="20"/>
        <end position="477"/>
    </location>
</feature>
<evidence type="ECO:0000313" key="2">
    <source>
        <dbReference type="EMBL" id="CAO80311.1"/>
    </source>
</evidence>
<proteinExistence type="predicted"/>
<gene>
    <name evidence="2" type="ordered locus">CLOAM0408</name>
</gene>
<dbReference type="RefSeq" id="WP_015424172.1">
    <property type="nucleotide sequence ID" value="NC_020449.1"/>
</dbReference>
<dbReference type="eggNOG" id="COG2374">
    <property type="taxonomic scope" value="Bacteria"/>
</dbReference>
<feature type="signal peptide" evidence="1">
    <location>
        <begin position="1"/>
        <end position="19"/>
    </location>
</feature>
<protein>
    <submittedName>
        <fullName evidence="2">Uncharacterized protein</fullName>
    </submittedName>
</protein>
<dbReference type="EMBL" id="CU466930">
    <property type="protein sequence ID" value="CAO80311.1"/>
    <property type="molecule type" value="Genomic_DNA"/>
</dbReference>
<dbReference type="KEGG" id="caci:CLOAM0408"/>
<evidence type="ECO:0000313" key="3">
    <source>
        <dbReference type="Proteomes" id="UP000002019"/>
    </source>
</evidence>
<dbReference type="PANTHER" id="PTHR42834">
    <property type="entry name" value="ENDONUCLEASE/EXONUCLEASE/PHOSPHATASE FAMILY PROTEIN (AFU_ORTHOLOGUE AFUA_3G09210)"/>
    <property type="match status" value="1"/>
</dbReference>
<organism evidence="2 3">
    <name type="scientific">Cloacimonas acidaminovorans (strain Evry)</name>
    <dbReference type="NCBI Taxonomy" id="459349"/>
    <lineage>
        <taxon>Bacteria</taxon>
        <taxon>Pseudomonadati</taxon>
        <taxon>Candidatus Cloacimonadota</taxon>
        <taxon>Candidatus Cloacimonadia</taxon>
        <taxon>Candidatus Cloacimonadales</taxon>
        <taxon>Candidatus Cloacimonadaceae</taxon>
        <taxon>Candidatus Cloacimonas</taxon>
    </lineage>
</organism>
<dbReference type="AlphaFoldDB" id="B0VG88"/>
<keyword evidence="3" id="KW-1185">Reference proteome</keyword>
<name>B0VG88_CLOAI</name>
<evidence type="ECO:0000256" key="1">
    <source>
        <dbReference type="SAM" id="SignalP"/>
    </source>
</evidence>
<dbReference type="OrthoDB" id="1467228at2"/>
<dbReference type="PANTHER" id="PTHR42834:SF1">
    <property type="entry name" value="ENDONUCLEASE_EXONUCLEASE_PHOSPHATASE FAMILY PROTEIN (AFU_ORTHOLOGUE AFUA_3G09210)"/>
    <property type="match status" value="1"/>
</dbReference>
<dbReference type="PROSITE" id="PS51257">
    <property type="entry name" value="PROKAR_LIPOPROTEIN"/>
    <property type="match status" value="1"/>
</dbReference>
<dbReference type="Gene3D" id="2.60.40.4070">
    <property type="match status" value="1"/>
</dbReference>